<dbReference type="GO" id="GO:0051537">
    <property type="term" value="F:2 iron, 2 sulfur cluster binding"/>
    <property type="evidence" value="ECO:0007669"/>
    <property type="project" value="InterPro"/>
</dbReference>
<proteinExistence type="predicted"/>
<dbReference type="STRING" id="1206085.SAMN05443575_3313"/>
<sequence length="254" mass="26416">MSADSRAVRAALAHASRVGAYFEVADPAGDAAGGWRPLRELVEDGSVLAERVAFARDFLAQRTGADIELRACASINSLGVVSRLVAPALATACLAGVVPELGVERVAWRPADGGPLPVAFAAPGGRVVDSAAAAATALVELVIEPVARPVLDAYRRCFAVSPQTLWGNLASALNGAAGMLPADTSLDPLDVVAALLERAPLAGAGRYEPFAGRRFFVRENCCLFYRVPAGGKCADCVLVPEAARHDMWRAAAAR</sequence>
<dbReference type="AlphaFoldDB" id="A0A1M5Q6Z8"/>
<protein>
    <submittedName>
        <fullName evidence="2">Ferric iron reductase protein FhuF, involved in iron transport</fullName>
    </submittedName>
</protein>
<gene>
    <name evidence="2" type="ORF">SAMN05443575_3313</name>
</gene>
<organism evidence="2 3">
    <name type="scientific">Jatrophihabitans endophyticus</name>
    <dbReference type="NCBI Taxonomy" id="1206085"/>
    <lineage>
        <taxon>Bacteria</taxon>
        <taxon>Bacillati</taxon>
        <taxon>Actinomycetota</taxon>
        <taxon>Actinomycetes</taxon>
        <taxon>Jatrophihabitantales</taxon>
        <taxon>Jatrophihabitantaceae</taxon>
        <taxon>Jatrophihabitans</taxon>
    </lineage>
</organism>
<dbReference type="RefSeq" id="WP_073391497.1">
    <property type="nucleotide sequence ID" value="NZ_FQVU01000004.1"/>
</dbReference>
<dbReference type="InterPro" id="IPR024726">
    <property type="entry name" value="FhuF_C"/>
</dbReference>
<evidence type="ECO:0000313" key="2">
    <source>
        <dbReference type="EMBL" id="SHH09762.1"/>
    </source>
</evidence>
<name>A0A1M5Q6Z8_9ACTN</name>
<feature type="domain" description="Ferric siderophore reductase C-terminal" evidence="1">
    <location>
        <begin position="218"/>
        <end position="238"/>
    </location>
</feature>
<evidence type="ECO:0000313" key="3">
    <source>
        <dbReference type="Proteomes" id="UP000186132"/>
    </source>
</evidence>
<dbReference type="OrthoDB" id="3290158at2"/>
<accession>A0A1M5Q6Z8</accession>
<reference evidence="2 3" key="1">
    <citation type="submission" date="2016-11" db="EMBL/GenBank/DDBJ databases">
        <authorList>
            <person name="Jaros S."/>
            <person name="Januszkiewicz K."/>
            <person name="Wedrychowicz H."/>
        </authorList>
    </citation>
    <scope>NUCLEOTIDE SEQUENCE [LARGE SCALE GENOMIC DNA]</scope>
    <source>
        <strain evidence="2 3">DSM 45627</strain>
    </source>
</reference>
<evidence type="ECO:0000259" key="1">
    <source>
        <dbReference type="Pfam" id="PF11575"/>
    </source>
</evidence>
<keyword evidence="3" id="KW-1185">Reference proteome</keyword>
<dbReference type="Pfam" id="PF11575">
    <property type="entry name" value="FhuF_C"/>
    <property type="match status" value="1"/>
</dbReference>
<dbReference type="EMBL" id="FQVU01000004">
    <property type="protein sequence ID" value="SHH09762.1"/>
    <property type="molecule type" value="Genomic_DNA"/>
</dbReference>
<dbReference type="Proteomes" id="UP000186132">
    <property type="component" value="Unassembled WGS sequence"/>
</dbReference>